<feature type="domain" description="DUF7586" evidence="2">
    <location>
        <begin position="362"/>
        <end position="446"/>
    </location>
</feature>
<evidence type="ECO:0000313" key="3">
    <source>
        <dbReference type="EMBL" id="MCK9795811.1"/>
    </source>
</evidence>
<evidence type="ECO:0000259" key="1">
    <source>
        <dbReference type="Pfam" id="PF00144"/>
    </source>
</evidence>
<dbReference type="EMBL" id="JALQCY010000007">
    <property type="protein sequence ID" value="MCK9795811.1"/>
    <property type="molecule type" value="Genomic_DNA"/>
</dbReference>
<evidence type="ECO:0000313" key="4">
    <source>
        <dbReference type="Proteomes" id="UP001651050"/>
    </source>
</evidence>
<dbReference type="SUPFAM" id="SSF56601">
    <property type="entry name" value="beta-lactamase/transpeptidase-like"/>
    <property type="match status" value="1"/>
</dbReference>
<dbReference type="Pfam" id="PF00144">
    <property type="entry name" value="Beta-lactamase"/>
    <property type="match status" value="1"/>
</dbReference>
<reference evidence="3 4" key="1">
    <citation type="submission" date="2022-02" db="EMBL/GenBank/DDBJ databases">
        <title>The car tank lid bacteriome: a reservoir of bacteria with potential in bioremediation of fuel.</title>
        <authorList>
            <person name="Vidal-Verdu A."/>
            <person name="Gomez-Martinez D."/>
            <person name="Latorre-Perez A."/>
            <person name="Pereto J."/>
            <person name="Porcar M."/>
        </authorList>
    </citation>
    <scope>NUCLEOTIDE SEQUENCE [LARGE SCALE GENOMIC DNA]</scope>
    <source>
        <strain evidence="3 4">4D.3</strain>
    </source>
</reference>
<dbReference type="RefSeq" id="WP_416345665.1">
    <property type="nucleotide sequence ID" value="NZ_JALQCY010000007.1"/>
</dbReference>
<comment type="caution">
    <text evidence="3">The sequence shown here is derived from an EMBL/GenBank/DDBJ whole genome shotgun (WGS) entry which is preliminary data.</text>
</comment>
<sequence length="477" mass="48782">MIAPASAPSGPVPPGSLPPEVLSRLDDALVRRCAETRAPALSAAVGRSGSVVWTGTAGWAPADAGTAFRIGSITKPMTAVVVLRLVAAGRVGLQDPIGRHVPDAPAPGATVAQLLTHTAGLPAEPPGPWWERHGAGPWAELAGSGVDPLWEPGERHHYSNVGYAVLGRLVEEAHGRSWDDVVRDEVWQPLGMTRTGRVPTAPAATGYAVHPHAEAVLVEPVASYGAMGPAGEVWSTPTDLVRFGSWLVGPPGGADEGVLPLAWRRRMTAPRVVVDDPGAPFTGAWGLGVSVRHPSADEGRRTVGHGGSVPGFTASLRADPATGDVVAVCGSSTAGFGDVGFLLDLLGGPAVRSRSMPDVPADPATVALTGTWYWGPVPHTLALRPDGLLVLSASGGVDPRGTVFARAGDDGWVGVEGGYWLGEHLRVVGGGTSAEALDVGTFHFTRAPYAPATAVPGGLDARGWQAIPAGGAEPSVG</sequence>
<evidence type="ECO:0000259" key="2">
    <source>
        <dbReference type="Pfam" id="PF24491"/>
    </source>
</evidence>
<feature type="domain" description="Beta-lactamase-related" evidence="1">
    <location>
        <begin position="28"/>
        <end position="328"/>
    </location>
</feature>
<dbReference type="PANTHER" id="PTHR43283">
    <property type="entry name" value="BETA-LACTAMASE-RELATED"/>
    <property type="match status" value="1"/>
</dbReference>
<organism evidence="3 4">
    <name type="scientific">Isoptericola peretonis</name>
    <dbReference type="NCBI Taxonomy" id="2918523"/>
    <lineage>
        <taxon>Bacteria</taxon>
        <taxon>Bacillati</taxon>
        <taxon>Actinomycetota</taxon>
        <taxon>Actinomycetes</taxon>
        <taxon>Micrococcales</taxon>
        <taxon>Promicromonosporaceae</taxon>
        <taxon>Isoptericola</taxon>
    </lineage>
</organism>
<dbReference type="PANTHER" id="PTHR43283:SF3">
    <property type="entry name" value="BETA-LACTAMASE FAMILY PROTEIN (AFU_ORTHOLOGUE AFUA_5G07500)"/>
    <property type="match status" value="1"/>
</dbReference>
<keyword evidence="4" id="KW-1185">Reference proteome</keyword>
<accession>A0ABT0J8I7</accession>
<dbReference type="InterPro" id="IPR012338">
    <property type="entry name" value="Beta-lactam/transpept-like"/>
</dbReference>
<dbReference type="InterPro" id="IPR050789">
    <property type="entry name" value="Diverse_Enzym_Activities"/>
</dbReference>
<name>A0ABT0J8I7_9MICO</name>
<protein>
    <submittedName>
        <fullName evidence="3">Beta-lactamase family protein</fullName>
    </submittedName>
</protein>
<dbReference type="Proteomes" id="UP001651050">
    <property type="component" value="Unassembled WGS sequence"/>
</dbReference>
<dbReference type="InterPro" id="IPR056008">
    <property type="entry name" value="DUF7586"/>
</dbReference>
<dbReference type="Gene3D" id="3.40.710.10">
    <property type="entry name" value="DD-peptidase/beta-lactamase superfamily"/>
    <property type="match status" value="1"/>
</dbReference>
<dbReference type="InterPro" id="IPR001466">
    <property type="entry name" value="Beta-lactam-related"/>
</dbReference>
<gene>
    <name evidence="3" type="ORF">M1843_18870</name>
</gene>
<dbReference type="Pfam" id="PF24491">
    <property type="entry name" value="DUF7586"/>
    <property type="match status" value="1"/>
</dbReference>
<proteinExistence type="predicted"/>